<dbReference type="InterPro" id="IPR014729">
    <property type="entry name" value="Rossmann-like_a/b/a_fold"/>
</dbReference>
<protein>
    <recommendedName>
        <fullName evidence="6">tRNA(Ile)-lysidine synthase</fullName>
        <ecNumber evidence="6">6.3.4.19</ecNumber>
    </recommendedName>
    <alternativeName>
        <fullName evidence="6">tRNA(Ile)-2-lysyl-cytidine synthase</fullName>
    </alternativeName>
    <alternativeName>
        <fullName evidence="6">tRNA(Ile)-lysidine synthetase</fullName>
    </alternativeName>
</protein>
<dbReference type="PANTHER" id="PTHR43033">
    <property type="entry name" value="TRNA(ILE)-LYSIDINE SYNTHASE-RELATED"/>
    <property type="match status" value="1"/>
</dbReference>
<comment type="caution">
    <text evidence="6">Lacks conserved residue(s) required for the propagation of feature annotation.</text>
</comment>
<evidence type="ECO:0000256" key="2">
    <source>
        <dbReference type="ARBA" id="ARBA00022694"/>
    </source>
</evidence>
<dbReference type="RefSeq" id="WP_319047459.1">
    <property type="nucleotide sequence ID" value="NZ_JAUQUR010000001.1"/>
</dbReference>
<accession>A0AAW9D824</accession>
<evidence type="ECO:0000256" key="5">
    <source>
        <dbReference type="ARBA" id="ARBA00048539"/>
    </source>
</evidence>
<comment type="subcellular location">
    <subcellularLocation>
        <location evidence="6">Cytoplasm</location>
    </subcellularLocation>
</comment>
<dbReference type="Proteomes" id="UP001283691">
    <property type="component" value="Unassembled WGS sequence"/>
</dbReference>
<evidence type="ECO:0000313" key="8">
    <source>
        <dbReference type="EMBL" id="MDX4068369.1"/>
    </source>
</evidence>
<gene>
    <name evidence="6 8" type="primary">tilS</name>
    <name evidence="8" type="ORF">Q6A80_01385</name>
</gene>
<dbReference type="HAMAP" id="MF_01161">
    <property type="entry name" value="tRNA_Ile_lys_synt"/>
    <property type="match status" value="1"/>
</dbReference>
<dbReference type="Pfam" id="PF01171">
    <property type="entry name" value="ATP_bind_3"/>
    <property type="match status" value="1"/>
</dbReference>
<keyword evidence="2 6" id="KW-0819">tRNA processing</keyword>
<dbReference type="PANTHER" id="PTHR43033:SF1">
    <property type="entry name" value="TRNA(ILE)-LYSIDINE SYNTHASE-RELATED"/>
    <property type="match status" value="1"/>
</dbReference>
<evidence type="ECO:0000256" key="6">
    <source>
        <dbReference type="HAMAP-Rule" id="MF_01161"/>
    </source>
</evidence>
<dbReference type="GO" id="GO:0005524">
    <property type="term" value="F:ATP binding"/>
    <property type="evidence" value="ECO:0007669"/>
    <property type="project" value="UniProtKB-KW"/>
</dbReference>
<dbReference type="EC" id="6.3.4.19" evidence="6"/>
<comment type="catalytic activity">
    <reaction evidence="5 6">
        <text>cytidine(34) in tRNA(Ile2) + L-lysine + ATP = lysidine(34) in tRNA(Ile2) + AMP + diphosphate + H(+)</text>
        <dbReference type="Rhea" id="RHEA:43744"/>
        <dbReference type="Rhea" id="RHEA-COMP:10625"/>
        <dbReference type="Rhea" id="RHEA-COMP:10670"/>
        <dbReference type="ChEBI" id="CHEBI:15378"/>
        <dbReference type="ChEBI" id="CHEBI:30616"/>
        <dbReference type="ChEBI" id="CHEBI:32551"/>
        <dbReference type="ChEBI" id="CHEBI:33019"/>
        <dbReference type="ChEBI" id="CHEBI:82748"/>
        <dbReference type="ChEBI" id="CHEBI:83665"/>
        <dbReference type="ChEBI" id="CHEBI:456215"/>
        <dbReference type="EC" id="6.3.4.19"/>
    </reaction>
</comment>
<dbReference type="GO" id="GO:0005737">
    <property type="term" value="C:cytoplasm"/>
    <property type="evidence" value="ECO:0007669"/>
    <property type="project" value="UniProtKB-SubCell"/>
</dbReference>
<reference evidence="8" key="1">
    <citation type="journal article" date="2023" name="Front. Microbiol.">
        <title>Genomic diversity and taxonomic marker for Arcobacter species.</title>
        <authorList>
            <person name="Zhou G."/>
            <person name="Gu Y."/>
            <person name="Wang H."/>
            <person name="Chen X."/>
            <person name="Zhang X."/>
            <person name="Shao Z."/>
            <person name="Yan X."/>
            <person name="Zhang J."/>
            <person name="Zhang M."/>
        </authorList>
    </citation>
    <scope>NUCLEOTIDE SEQUENCE</scope>
    <source>
        <strain evidence="8">BJSY19SF1-2</strain>
    </source>
</reference>
<comment type="similarity">
    <text evidence="6">Belongs to the tRNA(Ile)-lysidine synthase family.</text>
</comment>
<dbReference type="Gene3D" id="3.40.50.620">
    <property type="entry name" value="HUPs"/>
    <property type="match status" value="1"/>
</dbReference>
<reference evidence="8" key="2">
    <citation type="submission" date="2023-07" db="EMBL/GenBank/DDBJ databases">
        <authorList>
            <person name="Zhang M."/>
            <person name="Zhou G."/>
        </authorList>
    </citation>
    <scope>NUCLEOTIDE SEQUENCE</scope>
    <source>
        <strain evidence="8">BJSY19SF1-2</strain>
    </source>
</reference>
<evidence type="ECO:0000256" key="4">
    <source>
        <dbReference type="ARBA" id="ARBA00022840"/>
    </source>
</evidence>
<keyword evidence="3" id="KW-0547">Nucleotide-binding</keyword>
<proteinExistence type="inferred from homology"/>
<evidence type="ECO:0000256" key="1">
    <source>
        <dbReference type="ARBA" id="ARBA00022598"/>
    </source>
</evidence>
<dbReference type="NCBIfam" id="TIGR02432">
    <property type="entry name" value="lysidine_TilS_N"/>
    <property type="match status" value="1"/>
</dbReference>
<dbReference type="InterPro" id="IPR012795">
    <property type="entry name" value="tRNA_Ile_lys_synt_N"/>
</dbReference>
<dbReference type="GO" id="GO:0006400">
    <property type="term" value="P:tRNA modification"/>
    <property type="evidence" value="ECO:0007669"/>
    <property type="project" value="UniProtKB-UniRule"/>
</dbReference>
<dbReference type="AlphaFoldDB" id="A0AAW9D824"/>
<organism evidence="8 9">
    <name type="scientific">Aliarcobacter skirrowii</name>
    <dbReference type="NCBI Taxonomy" id="28200"/>
    <lineage>
        <taxon>Bacteria</taxon>
        <taxon>Pseudomonadati</taxon>
        <taxon>Campylobacterota</taxon>
        <taxon>Epsilonproteobacteria</taxon>
        <taxon>Campylobacterales</taxon>
        <taxon>Arcobacteraceae</taxon>
        <taxon>Aliarcobacter</taxon>
    </lineage>
</organism>
<dbReference type="GO" id="GO:0032267">
    <property type="term" value="F:tRNA(Ile)-lysidine synthase activity"/>
    <property type="evidence" value="ECO:0007669"/>
    <property type="project" value="UniProtKB-EC"/>
</dbReference>
<sequence length="326" mass="38696">MNLDFSEIKNSKNLLAFSAGVDSTALFFLLLNSNIPFDIAIVDYNIREQSKEEVAHAKNLAKKFNKKIYIKDIFLENLSNFEKQARDARYNFFEEIIKKNSYDFLITAHQLNDKFEWFLMQLSKGAGLIELLGMNKIEDKEFYKIYRPLLNFSKDELISYLENKNIKYFVDESNIDEKYKRNYFRNSFSNSFLKEFKEGVKSSFNFLHNDLNSLNIDFYPIKKIEELEIFKNQNDNNLNLRVIDKSLKKRGILISSLQREEIIKQKELTIAHKINIAITETSIFIAPKIKINMPKDFKEKCRVKKLPKNIREYIFIKNIDFKDLVF</sequence>
<keyword evidence="1 6" id="KW-0436">Ligase</keyword>
<dbReference type="SUPFAM" id="SSF52402">
    <property type="entry name" value="Adenine nucleotide alpha hydrolases-like"/>
    <property type="match status" value="1"/>
</dbReference>
<dbReference type="InterPro" id="IPR012094">
    <property type="entry name" value="tRNA_Ile_lys_synt"/>
</dbReference>
<dbReference type="InterPro" id="IPR011063">
    <property type="entry name" value="TilS/TtcA_N"/>
</dbReference>
<keyword evidence="6" id="KW-0963">Cytoplasm</keyword>
<evidence type="ECO:0000256" key="3">
    <source>
        <dbReference type="ARBA" id="ARBA00022741"/>
    </source>
</evidence>
<keyword evidence="4" id="KW-0067">ATP-binding</keyword>
<evidence type="ECO:0000259" key="7">
    <source>
        <dbReference type="Pfam" id="PF01171"/>
    </source>
</evidence>
<name>A0AAW9D824_9BACT</name>
<comment type="function">
    <text evidence="6">Ligates lysine onto the cytidine present at position 34 of the AUA codon-specific tRNA(Ile) that contains the anticodon CAU, in an ATP-dependent manner. Cytidine is converted to lysidine, thus changing the amino acid specificity of the tRNA from methionine to isoleucine.</text>
</comment>
<dbReference type="EMBL" id="JAUQUR010000001">
    <property type="protein sequence ID" value="MDX4068369.1"/>
    <property type="molecule type" value="Genomic_DNA"/>
</dbReference>
<comment type="caution">
    <text evidence="8">The sequence shown here is derived from an EMBL/GenBank/DDBJ whole genome shotgun (WGS) entry which is preliminary data.</text>
</comment>
<feature type="domain" description="tRNA(Ile)-lysidine/2-thiocytidine synthase N-terminal" evidence="7">
    <location>
        <begin position="13"/>
        <end position="186"/>
    </location>
</feature>
<evidence type="ECO:0000313" key="9">
    <source>
        <dbReference type="Proteomes" id="UP001283691"/>
    </source>
</evidence>
<dbReference type="CDD" id="cd01992">
    <property type="entry name" value="TilS_N"/>
    <property type="match status" value="1"/>
</dbReference>